<evidence type="ECO:0000313" key="2">
    <source>
        <dbReference type="Proteomes" id="UP000034488"/>
    </source>
</evidence>
<feature type="non-terminal residue" evidence="1">
    <location>
        <position position="1"/>
    </location>
</feature>
<evidence type="ECO:0000313" key="1">
    <source>
        <dbReference type="EMBL" id="KKP54455.1"/>
    </source>
</evidence>
<dbReference type="Proteomes" id="UP000034488">
    <property type="component" value="Unassembled WGS sequence"/>
</dbReference>
<name>A0A0G0CTH2_9BACT</name>
<dbReference type="AlphaFoldDB" id="A0A0G0CTH2"/>
<reference evidence="1 2" key="1">
    <citation type="journal article" date="2015" name="Nature">
        <title>rRNA introns, odd ribosomes, and small enigmatic genomes across a large radiation of phyla.</title>
        <authorList>
            <person name="Brown C.T."/>
            <person name="Hug L.A."/>
            <person name="Thomas B.C."/>
            <person name="Sharon I."/>
            <person name="Castelle C.J."/>
            <person name="Singh A."/>
            <person name="Wilkins M.J."/>
            <person name="Williams K.H."/>
            <person name="Banfield J.F."/>
        </authorList>
    </citation>
    <scope>NUCLEOTIDE SEQUENCE [LARGE SCALE GENOMIC DNA]</scope>
</reference>
<accession>A0A0G0CTH2</accession>
<sequence length="257" mass="29017">KQSSTYTLTPTQYQIGKGCIGTEAESVQVSNVRVSTTDITVEDIVRYSEIADRTYTLKPSFVAMLQGDTEILDSSDTQFSITEMPFGSTNYIANLSIGDSIVVMQAEYLAEGKVLSLSMDTGLVEVESWKEGSTFPTTGFGLNASVLKWQEEYIPTDVFLNRFVPNYVINMKSDVISSLRNIELISIYRQNEEVPFSNNDIYMKYRFIYTTSKYGISSNLSNVTVNFDTSGPNMDQVLRHGQWFNNEGVKQSFWWAK</sequence>
<protein>
    <submittedName>
        <fullName evidence="1">Uncharacterized protein</fullName>
    </submittedName>
</protein>
<proteinExistence type="predicted"/>
<dbReference type="EMBL" id="LBPI01000017">
    <property type="protein sequence ID" value="KKP54455.1"/>
    <property type="molecule type" value="Genomic_DNA"/>
</dbReference>
<gene>
    <name evidence="1" type="ORF">UR47_C0017G0001</name>
</gene>
<organism evidence="1 2">
    <name type="scientific">candidate division WS6 bacterium GW2011_GWB1_33_6</name>
    <dbReference type="NCBI Taxonomy" id="1619088"/>
    <lineage>
        <taxon>Bacteria</taxon>
        <taxon>Candidatus Dojkabacteria</taxon>
    </lineage>
</organism>
<comment type="caution">
    <text evidence="1">The sequence shown here is derived from an EMBL/GenBank/DDBJ whole genome shotgun (WGS) entry which is preliminary data.</text>
</comment>